<dbReference type="SUPFAM" id="SSF55729">
    <property type="entry name" value="Acyl-CoA N-acyltransferases (Nat)"/>
    <property type="match status" value="1"/>
</dbReference>
<keyword evidence="1" id="KW-0808">Transferase</keyword>
<dbReference type="GO" id="GO:0005737">
    <property type="term" value="C:cytoplasm"/>
    <property type="evidence" value="ECO:0007669"/>
    <property type="project" value="TreeGrafter"/>
</dbReference>
<dbReference type="Gene3D" id="3.40.630.30">
    <property type="match status" value="1"/>
</dbReference>
<protein>
    <recommendedName>
        <fullName evidence="4">N-acetyltransferase domain-containing protein</fullName>
    </recommendedName>
</protein>
<evidence type="ECO:0000259" key="4">
    <source>
        <dbReference type="PROSITE" id="PS51186"/>
    </source>
</evidence>
<evidence type="ECO:0000313" key="6">
    <source>
        <dbReference type="Proteomes" id="UP000015961"/>
    </source>
</evidence>
<comment type="caution">
    <text evidence="5">The sequence shown here is derived from an EMBL/GenBank/DDBJ whole genome shotgun (WGS) entry which is preliminary data.</text>
</comment>
<dbReference type="OrthoDB" id="9798081at2"/>
<dbReference type="Proteomes" id="UP000015961">
    <property type="component" value="Unassembled WGS sequence"/>
</dbReference>
<feature type="domain" description="N-acetyltransferase" evidence="4">
    <location>
        <begin position="11"/>
        <end position="181"/>
    </location>
</feature>
<keyword evidence="2" id="KW-0012">Acyltransferase</keyword>
<name>S0P6Y2_9ENTE</name>
<dbReference type="InterPro" id="IPR051531">
    <property type="entry name" value="N-acetyltransferase"/>
</dbReference>
<dbReference type="eggNOG" id="COG1670">
    <property type="taxonomic scope" value="Bacteria"/>
</dbReference>
<dbReference type="EMBL" id="ASWO01000004">
    <property type="protein sequence ID" value="EOT84246.1"/>
    <property type="molecule type" value="Genomic_DNA"/>
</dbReference>
<evidence type="ECO:0000256" key="3">
    <source>
        <dbReference type="ARBA" id="ARBA00038502"/>
    </source>
</evidence>
<comment type="similarity">
    <text evidence="3">Belongs to the acetyltransferase family. RimJ subfamily.</text>
</comment>
<dbReference type="GO" id="GO:0008999">
    <property type="term" value="F:protein-N-terminal-alanine acetyltransferase activity"/>
    <property type="evidence" value="ECO:0007669"/>
    <property type="project" value="TreeGrafter"/>
</dbReference>
<dbReference type="Pfam" id="PF13302">
    <property type="entry name" value="Acetyltransf_3"/>
    <property type="match status" value="1"/>
</dbReference>
<evidence type="ECO:0000256" key="2">
    <source>
        <dbReference type="ARBA" id="ARBA00023315"/>
    </source>
</evidence>
<dbReference type="PANTHER" id="PTHR43792">
    <property type="entry name" value="GNAT FAMILY, PUTATIVE (AFU_ORTHOLOGUE AFUA_3G00765)-RELATED-RELATED"/>
    <property type="match status" value="1"/>
</dbReference>
<proteinExistence type="inferred from homology"/>
<accession>S0P6Y2</accession>
<evidence type="ECO:0000256" key="1">
    <source>
        <dbReference type="ARBA" id="ARBA00022679"/>
    </source>
</evidence>
<dbReference type="PATRIC" id="fig|1140003.3.peg.2107"/>
<reference evidence="5 6" key="1">
    <citation type="submission" date="2013-03" db="EMBL/GenBank/DDBJ databases">
        <title>The Genome Sequence of Enterococcus sulfureus ATCC_49903 (PacBio/Illumina hybrid assembly).</title>
        <authorList>
            <consortium name="The Broad Institute Genomics Platform"/>
            <consortium name="The Broad Institute Genome Sequencing Center for Infectious Disease"/>
            <person name="Earl A."/>
            <person name="Russ C."/>
            <person name="Gilmore M."/>
            <person name="Surin D."/>
            <person name="Walker B."/>
            <person name="Young S."/>
            <person name="Zeng Q."/>
            <person name="Gargeya S."/>
            <person name="Fitzgerald M."/>
            <person name="Haas B."/>
            <person name="Abouelleil A."/>
            <person name="Allen A.W."/>
            <person name="Alvarado L."/>
            <person name="Arachchi H.M."/>
            <person name="Berlin A.M."/>
            <person name="Chapman S.B."/>
            <person name="Gainer-Dewar J."/>
            <person name="Goldberg J."/>
            <person name="Griggs A."/>
            <person name="Gujja S."/>
            <person name="Hansen M."/>
            <person name="Howarth C."/>
            <person name="Imamovic A."/>
            <person name="Ireland A."/>
            <person name="Larimer J."/>
            <person name="McCowan C."/>
            <person name="Murphy C."/>
            <person name="Pearson M."/>
            <person name="Poon T.W."/>
            <person name="Priest M."/>
            <person name="Roberts A."/>
            <person name="Saif S."/>
            <person name="Shea T."/>
            <person name="Sisk P."/>
            <person name="Sykes S."/>
            <person name="Wortman J."/>
            <person name="Nusbaum C."/>
            <person name="Birren B."/>
        </authorList>
    </citation>
    <scope>NUCLEOTIDE SEQUENCE [LARGE SCALE GENOMIC DNA]</scope>
    <source>
        <strain evidence="5 6">ATCC 49903</strain>
    </source>
</reference>
<dbReference type="InterPro" id="IPR016181">
    <property type="entry name" value="Acyl_CoA_acyltransferase"/>
</dbReference>
<keyword evidence="6" id="KW-1185">Reference proteome</keyword>
<dbReference type="RefSeq" id="WP_016186611.1">
    <property type="nucleotide sequence ID" value="NZ_ASWO01000004.1"/>
</dbReference>
<dbReference type="AlphaFoldDB" id="S0P6Y2"/>
<dbReference type="InterPro" id="IPR000182">
    <property type="entry name" value="GNAT_dom"/>
</dbReference>
<dbReference type="STRING" id="1140003.OMY_02195"/>
<dbReference type="PANTHER" id="PTHR43792:SF8">
    <property type="entry name" value="[RIBOSOMAL PROTEIN US5]-ALANINE N-ACETYLTRANSFERASE"/>
    <property type="match status" value="1"/>
</dbReference>
<gene>
    <name evidence="5" type="ORF">I573_01147</name>
</gene>
<dbReference type="PROSITE" id="PS51186">
    <property type="entry name" value="GNAT"/>
    <property type="match status" value="1"/>
</dbReference>
<sequence length="181" mass="20992">MFTTKSSGKLVTIRPLNRLDYNNWLDSFLQRQPAKHPYDEGAIDMSECTPEWFDALIMRQQKLAETDDTYVFGIFRNSDGKHLGAIDFTTLLREDFQWARVGYTIHNQYWRKGYGKDAMTVALAVGQKELGYHRIEAHINLDNLPSQQLAKSIGMECEGIRKGFIFEHGEWVDHIVYTKVN</sequence>
<organism evidence="5 6">
    <name type="scientific">Enterococcus sulfureus ATCC 49903</name>
    <dbReference type="NCBI Taxonomy" id="1140003"/>
    <lineage>
        <taxon>Bacteria</taxon>
        <taxon>Bacillati</taxon>
        <taxon>Bacillota</taxon>
        <taxon>Bacilli</taxon>
        <taxon>Lactobacillales</taxon>
        <taxon>Enterococcaceae</taxon>
        <taxon>Enterococcus</taxon>
    </lineage>
</organism>
<evidence type="ECO:0000313" key="5">
    <source>
        <dbReference type="EMBL" id="EOT84246.1"/>
    </source>
</evidence>